<keyword evidence="10 14" id="KW-1133">Transmembrane helix</keyword>
<keyword evidence="8 14" id="KW-0812">Transmembrane</keyword>
<proteinExistence type="inferred from homology"/>
<evidence type="ECO:0000256" key="2">
    <source>
        <dbReference type="ARBA" id="ARBA00004922"/>
    </source>
</evidence>
<keyword evidence="11 14" id="KW-0472">Membrane</keyword>
<dbReference type="GO" id="GO:0005789">
    <property type="term" value="C:endoplasmic reticulum membrane"/>
    <property type="evidence" value="ECO:0007669"/>
    <property type="project" value="UniProtKB-SubCell"/>
</dbReference>
<organism evidence="15 16">
    <name type="scientific">Parascaris univalens</name>
    <name type="common">Nematode worm</name>
    <dbReference type="NCBI Taxonomy" id="6257"/>
    <lineage>
        <taxon>Eukaryota</taxon>
        <taxon>Metazoa</taxon>
        <taxon>Ecdysozoa</taxon>
        <taxon>Nematoda</taxon>
        <taxon>Chromadorea</taxon>
        <taxon>Rhabditida</taxon>
        <taxon>Spirurina</taxon>
        <taxon>Ascaridomorpha</taxon>
        <taxon>Ascaridoidea</taxon>
        <taxon>Ascarididae</taxon>
        <taxon>Parascaris</taxon>
    </lineage>
</organism>
<dbReference type="EC" id="2.4.1.256" evidence="4 14"/>
<dbReference type="InterPro" id="IPR016900">
    <property type="entry name" value="Alg10"/>
</dbReference>
<evidence type="ECO:0000256" key="9">
    <source>
        <dbReference type="ARBA" id="ARBA00022824"/>
    </source>
</evidence>
<feature type="transmembrane region" description="Helical" evidence="14">
    <location>
        <begin position="69"/>
        <end position="91"/>
    </location>
</feature>
<dbReference type="Proteomes" id="UP000887569">
    <property type="component" value="Unplaced"/>
</dbReference>
<reference evidence="16" key="1">
    <citation type="submission" date="2022-11" db="UniProtKB">
        <authorList>
            <consortium name="WormBaseParasite"/>
        </authorList>
    </citation>
    <scope>IDENTIFICATION</scope>
</reference>
<comment type="function">
    <text evidence="12">Dol-P-Glc:Glc(2)Man(9)GlcNAc(2)-PP-Dol alpha-1,2-glucosyltransferase that operates in the biosynthetic pathway of dolichol-linked oligosaccharides, the glycan precursors employed in protein asparagine (N)-glycosylation. The assembly of dolichol-linked oligosaccharides begins on the cytosolic side of the endoplasmic reticulum membrane and finishes in its lumen. The sequential addition of sugars to dolichol pyrophosphate produces dolichol-linked oligosaccharides containing fourteen sugars, including two GlcNAcs, nine mannoses and three glucoses. Once assembled, the oligosaccharide is transferred from the lipid to nascent proteins by oligosaccharyltransferases. In the lumen of the endoplasmic reticulum, adds the third and last glucose residue from dolichyl phosphate glucose (Dol-P-Glc) onto the lipid-linked oligosaccharide intermediate Glc(2)Man(9)GlcNAc(2)-PP-Dol to produce Glc(3)Man(9)GlcNAc(2)-PP-Dol.</text>
</comment>
<sequence length="479" mass="55570">CGQFCKLPASLFYGMNAWCTNRECFRLKGRHMIFRIFTGTRFVLSWLFPTTHSELTSMARRTEGIGLDRPSVCIVGIMLSALHFFMVSLVYSRVPEPYMDEIFHLNQTRRYCNGDYSWNEKITTPPGTYILAMSAFCGRERWLNSVLWPLGFVGAIRFRRLFTQSQLTSTAVLVMYLPVLMQSSLLFYTDLCSLITVLWALSFSNALTSALFFSFSVLTRQTNIVWAAAYGIYHLFRQIDPHCSKVIYVTIVSSLLRLSPLALLGGAFVLFFILNDYSIVLGDHSAHHPTAHFMQLYYLLVFMCFSAAPYMLLSGNVLRAVRTFLCRPLRSLMWCVCITLCVYAFTMDHPYLLADNRHFTFYIWRWWFHRHWACKYILVPLYVIAAEAIAQSISHVARSVVIIYVVATAAVLVPARLLEPRYFIIPFVLWRLSVREKRFGIVVLELIYQVCVNSLVLYLFLDKPFEWVTEPGVKQRFMW</sequence>
<evidence type="ECO:0000256" key="7">
    <source>
        <dbReference type="ARBA" id="ARBA00022679"/>
    </source>
</evidence>
<evidence type="ECO:0000256" key="6">
    <source>
        <dbReference type="ARBA" id="ARBA00022676"/>
    </source>
</evidence>
<dbReference type="Pfam" id="PF04922">
    <property type="entry name" value="DIE2_ALG10"/>
    <property type="match status" value="1"/>
</dbReference>
<evidence type="ECO:0000256" key="1">
    <source>
        <dbReference type="ARBA" id="ARBA00004477"/>
    </source>
</evidence>
<keyword evidence="7" id="KW-0808">Transferase</keyword>
<evidence type="ECO:0000256" key="8">
    <source>
        <dbReference type="ARBA" id="ARBA00022692"/>
    </source>
</evidence>
<comment type="catalytic activity">
    <reaction evidence="13">
        <text>an alpha-D-Glc-(1-&gt;3)-alpha-D-Glc-(1-&gt;3)-alpha-D-Man-(1-&gt;2)-alpha-D-Man-(1-&gt;2)-alpha-D-Man-(1-&gt;3)-[alpha-D-Man-(1-&gt;2)-alpha-D-Man-(1-&gt;3)-[alpha-D-Man-(1-&gt;2)-alpha-D-Man-(1-&gt;6)]-alpha-D-Man-(1-&gt;6)]-beta-D-Man-(1-&gt;4)-beta-D-GlcNAc-(1-&gt;4)-alpha-D-GlcNAc-diphospho-di-trans,poly-cis-dolichol + a di-trans,poly-cis-dolichyl beta-D-glucosyl phosphate = a alpha-D-Glc-(1-&gt;2)-alpha-D-Glc-(1-&gt;3)-alpha-D-Glc-(1-&gt;3)-alpha-D-Man-(1-&gt;2)-alpha-D-Man-(1-&gt;2)-alpha-D-Man-(1-&gt;3)-[alpha-D-Man-(1-&gt;2)-alpha-D-Man-(1-&gt;3)-[alpha-D-Man-(1-&gt;2)-alpha-D-Man-(1-&gt;6)]-alpha-D-Man-(1-&gt;6)]-beta-D-Man-(1-&gt;4)-beta-D-GlcNAc-(1-&gt;4)-alpha-D-GlcNAc-diphospho-di-trans,poly-cis-dolichol + a di-trans,poly-cis-dolichyl phosphate + H(+)</text>
        <dbReference type="Rhea" id="RHEA:29543"/>
        <dbReference type="Rhea" id="RHEA-COMP:19498"/>
        <dbReference type="Rhea" id="RHEA-COMP:19502"/>
        <dbReference type="Rhea" id="RHEA-COMP:19512"/>
        <dbReference type="Rhea" id="RHEA-COMP:19522"/>
        <dbReference type="ChEBI" id="CHEBI:15378"/>
        <dbReference type="ChEBI" id="CHEBI:57525"/>
        <dbReference type="ChEBI" id="CHEBI:57683"/>
        <dbReference type="ChEBI" id="CHEBI:132522"/>
        <dbReference type="ChEBI" id="CHEBI:132523"/>
        <dbReference type="EC" id="2.4.1.256"/>
    </reaction>
    <physiologicalReaction direction="left-to-right" evidence="13">
        <dbReference type="Rhea" id="RHEA:29544"/>
    </physiologicalReaction>
</comment>
<feature type="transmembrane region" description="Helical" evidence="14">
    <location>
        <begin position="325"/>
        <end position="345"/>
    </location>
</feature>
<protein>
    <recommendedName>
        <fullName evidence="5 14">Dol-P-Glc:Glc(2)Man(9)GlcNAc(2)-PP-Dol alpha-1,2-glucosyltransferase</fullName>
        <ecNumber evidence="4 14">2.4.1.256</ecNumber>
    </recommendedName>
</protein>
<evidence type="ECO:0000313" key="16">
    <source>
        <dbReference type="WBParaSite" id="PgR005X_g017_t01"/>
    </source>
</evidence>
<dbReference type="PANTHER" id="PTHR12989:SF10">
    <property type="entry name" value="DOL-P-GLC:GLC(2)MAN(9)GLCNAC(2)-PP-DOL ALPHA-1,2-GLUCOSYLTRANSFERASE-RELATED"/>
    <property type="match status" value="1"/>
</dbReference>
<comment type="subcellular location">
    <subcellularLocation>
        <location evidence="1">Endoplasmic reticulum membrane</location>
        <topology evidence="1">Multi-pass membrane protein</topology>
    </subcellularLocation>
</comment>
<feature type="transmembrane region" description="Helical" evidence="14">
    <location>
        <begin position="194"/>
        <end position="218"/>
    </location>
</feature>
<name>A0A915ABU9_PARUN</name>
<comment type="similarity">
    <text evidence="3 14">Belongs to the ALG10 glucosyltransferase family.</text>
</comment>
<evidence type="ECO:0000256" key="13">
    <source>
        <dbReference type="ARBA" id="ARBA00048064"/>
    </source>
</evidence>
<dbReference type="WBParaSite" id="PgR005X_g017_t01">
    <property type="protein sequence ID" value="PgR005X_g017_t01"/>
    <property type="gene ID" value="PgR005X_g017"/>
</dbReference>
<evidence type="ECO:0000256" key="12">
    <source>
        <dbReference type="ARBA" id="ARBA00044727"/>
    </source>
</evidence>
<keyword evidence="6 14" id="KW-0328">Glycosyltransferase</keyword>
<dbReference type="AlphaFoldDB" id="A0A915ABU9"/>
<evidence type="ECO:0000256" key="14">
    <source>
        <dbReference type="PIRNR" id="PIRNR028810"/>
    </source>
</evidence>
<feature type="transmembrane region" description="Helical" evidence="14">
    <location>
        <begin position="439"/>
        <end position="461"/>
    </location>
</feature>
<evidence type="ECO:0000256" key="3">
    <source>
        <dbReference type="ARBA" id="ARBA00010600"/>
    </source>
</evidence>
<feature type="transmembrane region" description="Helical" evidence="14">
    <location>
        <begin position="32"/>
        <end position="49"/>
    </location>
</feature>
<evidence type="ECO:0000256" key="5">
    <source>
        <dbReference type="ARBA" id="ARBA00018512"/>
    </source>
</evidence>
<keyword evidence="15" id="KW-1185">Reference proteome</keyword>
<dbReference type="GO" id="GO:0106073">
    <property type="term" value="F:dolichyl pyrophosphate Glc2Man9GlcNAc2 alpha-1,2-glucosyltransferase activity"/>
    <property type="evidence" value="ECO:0007669"/>
    <property type="project" value="UniProtKB-UniRule"/>
</dbReference>
<evidence type="ECO:0000256" key="10">
    <source>
        <dbReference type="ARBA" id="ARBA00022989"/>
    </source>
</evidence>
<evidence type="ECO:0000256" key="4">
    <source>
        <dbReference type="ARBA" id="ARBA00011967"/>
    </source>
</evidence>
<comment type="pathway">
    <text evidence="2">Protein modification; protein glycosylation.</text>
</comment>
<feature type="transmembrane region" description="Helical" evidence="14">
    <location>
        <begin position="246"/>
        <end position="274"/>
    </location>
</feature>
<accession>A0A915ABU9</accession>
<feature type="transmembrane region" description="Helical" evidence="14">
    <location>
        <begin position="167"/>
        <end position="188"/>
    </location>
</feature>
<evidence type="ECO:0000313" key="15">
    <source>
        <dbReference type="Proteomes" id="UP000887569"/>
    </source>
</evidence>
<feature type="transmembrane region" description="Helical" evidence="14">
    <location>
        <begin position="294"/>
        <end position="313"/>
    </location>
</feature>
<evidence type="ECO:0000256" key="11">
    <source>
        <dbReference type="ARBA" id="ARBA00023136"/>
    </source>
</evidence>
<keyword evidence="9" id="KW-0256">Endoplasmic reticulum</keyword>
<dbReference type="PIRSF" id="PIRSF028810">
    <property type="entry name" value="Alpha1_2_glucosyltferase_Alg10"/>
    <property type="match status" value="1"/>
</dbReference>
<feature type="transmembrane region" description="Helical" evidence="14">
    <location>
        <begin position="401"/>
        <end position="418"/>
    </location>
</feature>
<comment type="caution">
    <text evidence="14">Lacks conserved residue(s) required for the propagation of feature annotation.</text>
</comment>
<dbReference type="PANTHER" id="PTHR12989">
    <property type="entry name" value="ALPHA-1,2-GLUCOSYLTRANSFERASE ALG10"/>
    <property type="match status" value="1"/>
</dbReference>
<dbReference type="GO" id="GO:0006488">
    <property type="term" value="P:dolichol-linked oligosaccharide biosynthetic process"/>
    <property type="evidence" value="ECO:0007669"/>
    <property type="project" value="UniProtKB-UniRule"/>
</dbReference>